<gene>
    <name evidence="4" type="primary">cysH</name>
    <name evidence="6" type="ORF">KNV97_17145</name>
</gene>
<dbReference type="PANTHER" id="PTHR46509:SF1">
    <property type="entry name" value="PHOSPHOADENOSINE PHOSPHOSULFATE REDUCTASE"/>
    <property type="match status" value="1"/>
</dbReference>
<dbReference type="FunFam" id="3.40.50.620:FF:000043">
    <property type="entry name" value="Phosphoadenosine phosphosulfate reductase"/>
    <property type="match status" value="1"/>
</dbReference>
<name>A0A975UAU5_9VIBR</name>
<dbReference type="InterPro" id="IPR004511">
    <property type="entry name" value="PAPS/APS_Rdtase"/>
</dbReference>
<evidence type="ECO:0000313" key="6">
    <source>
        <dbReference type="EMBL" id="QXO17129.1"/>
    </source>
</evidence>
<reference evidence="6" key="1">
    <citation type="submission" date="2021-06" db="EMBL/GenBank/DDBJ databases">
        <title>Vibrio nov. sp., novel gut bacterium isolated from Yellow Sea oyster.</title>
        <authorList>
            <person name="Muhammad N."/>
            <person name="Nguyen T.H."/>
            <person name="Lee Y.-J."/>
            <person name="Ko J."/>
            <person name="Kim S.-G."/>
        </authorList>
    </citation>
    <scope>NUCLEOTIDE SEQUENCE</scope>
    <source>
        <strain evidence="6">OG9-811</strain>
    </source>
</reference>
<dbReference type="CDD" id="cd23945">
    <property type="entry name" value="PAPS_reductase"/>
    <property type="match status" value="1"/>
</dbReference>
<accession>A0A975UAU5</accession>
<dbReference type="InterPro" id="IPR002500">
    <property type="entry name" value="PAPS_reduct_dom"/>
</dbReference>
<comment type="similarity">
    <text evidence="1 4">Belongs to the PAPS reductase family. CysH subfamily.</text>
</comment>
<evidence type="ECO:0000256" key="4">
    <source>
        <dbReference type="HAMAP-Rule" id="MF_00063"/>
    </source>
</evidence>
<evidence type="ECO:0000259" key="5">
    <source>
        <dbReference type="Pfam" id="PF01507"/>
    </source>
</evidence>
<proteinExistence type="inferred from homology"/>
<evidence type="ECO:0000313" key="7">
    <source>
        <dbReference type="Proteomes" id="UP000694232"/>
    </source>
</evidence>
<dbReference type="NCBIfam" id="TIGR02057">
    <property type="entry name" value="PAPS_reductase"/>
    <property type="match status" value="1"/>
</dbReference>
<dbReference type="Proteomes" id="UP000694232">
    <property type="component" value="Chromosome 1"/>
</dbReference>
<dbReference type="GO" id="GO:0019379">
    <property type="term" value="P:sulfate assimilation, phosphoadenylyl sulfate reduction by phosphoadenylyl-sulfate reductase (thioredoxin)"/>
    <property type="evidence" value="ECO:0007669"/>
    <property type="project" value="UniProtKB-UniRule"/>
</dbReference>
<protein>
    <recommendedName>
        <fullName evidence="4">Phosphoadenosine 5'-phosphosulfate reductase</fullName>
        <shortName evidence="4">PAPS reductase</shortName>
        <ecNumber evidence="4">1.8.4.8</ecNumber>
    </recommendedName>
    <alternativeName>
        <fullName evidence="4">3'-phosphoadenylylsulfate reductase</fullName>
    </alternativeName>
    <alternativeName>
        <fullName evidence="4">PAPS reductase, thioredoxin dependent</fullName>
    </alternativeName>
    <alternativeName>
        <fullName evidence="4">PAPS sulfotransferase</fullName>
    </alternativeName>
    <alternativeName>
        <fullName evidence="4">PAdoPS reductase</fullName>
    </alternativeName>
</protein>
<dbReference type="AlphaFoldDB" id="A0A975UAU5"/>
<comment type="function">
    <text evidence="4">Catalyzes the formation of sulfite from phosphoadenosine 5'-phosphosulfate (PAPS) using thioredoxin as an electron donor.</text>
</comment>
<comment type="subcellular location">
    <subcellularLocation>
        <location evidence="4">Cytoplasm</location>
    </subcellularLocation>
</comment>
<dbReference type="PIRSF" id="PIRSF000857">
    <property type="entry name" value="PAPS_reductase"/>
    <property type="match status" value="1"/>
</dbReference>
<dbReference type="GO" id="GO:0070814">
    <property type="term" value="P:hydrogen sulfide biosynthetic process"/>
    <property type="evidence" value="ECO:0007669"/>
    <property type="project" value="UniProtKB-UniRule"/>
</dbReference>
<evidence type="ECO:0000256" key="3">
    <source>
        <dbReference type="ARBA" id="ARBA00023002"/>
    </source>
</evidence>
<dbReference type="EMBL" id="CP076643">
    <property type="protein sequence ID" value="QXO17129.1"/>
    <property type="molecule type" value="Genomic_DNA"/>
</dbReference>
<sequence>MPETVTTPNLTELLTLTKVQQTLHLAEINAYLETLTAQDRVAWALDNLQGTHAVSSSFGIQAAVMLHLVTSVKKDVPVVLTDTGYLFPETYQFIDQLTERLGLNLKIYSAELSPAWQEARFGKLWEQGVTGIEQYNKLNKVEPMRRALNELEVGTWFSGLRREQSKSRATLPILAIQNGVFKFLPVIDWTNKDVHYYLEEHNLPYHPLWEQGYLSVGDTHTTRKWEPGMSEEETRFFGLKRECGLHEDTPPEQDGSGI</sequence>
<evidence type="ECO:0000256" key="2">
    <source>
        <dbReference type="ARBA" id="ARBA00022490"/>
    </source>
</evidence>
<dbReference type="HAMAP" id="MF_00063">
    <property type="entry name" value="CysH"/>
    <property type="match status" value="1"/>
</dbReference>
<evidence type="ECO:0000256" key="1">
    <source>
        <dbReference type="ARBA" id="ARBA00009732"/>
    </source>
</evidence>
<feature type="active site" description="Nucleophile; cysteine thiosulfonate intermediate" evidence="4">
    <location>
        <position position="243"/>
    </location>
</feature>
<dbReference type="InterPro" id="IPR014729">
    <property type="entry name" value="Rossmann-like_a/b/a_fold"/>
</dbReference>
<dbReference type="GO" id="GO:0004604">
    <property type="term" value="F:phosphoadenylyl-sulfate reductase (thioredoxin) activity"/>
    <property type="evidence" value="ECO:0007669"/>
    <property type="project" value="UniProtKB-UniRule"/>
</dbReference>
<keyword evidence="7" id="KW-1185">Reference proteome</keyword>
<keyword evidence="3 4" id="KW-0560">Oxidoreductase</keyword>
<dbReference type="GO" id="GO:0005737">
    <property type="term" value="C:cytoplasm"/>
    <property type="evidence" value="ECO:0007669"/>
    <property type="project" value="UniProtKB-SubCell"/>
</dbReference>
<dbReference type="KEGG" id="vos:KNV97_17145"/>
<dbReference type="NCBIfam" id="TIGR00434">
    <property type="entry name" value="cysH"/>
    <property type="match status" value="1"/>
</dbReference>
<dbReference type="Pfam" id="PF01507">
    <property type="entry name" value="PAPS_reduct"/>
    <property type="match status" value="1"/>
</dbReference>
<dbReference type="SUPFAM" id="SSF52402">
    <property type="entry name" value="Adenine nucleotide alpha hydrolases-like"/>
    <property type="match status" value="1"/>
</dbReference>
<comment type="catalytic activity">
    <reaction evidence="4">
        <text>[thioredoxin]-disulfide + sulfite + adenosine 3',5'-bisphosphate + 2 H(+) = [thioredoxin]-dithiol + 3'-phosphoadenylyl sulfate</text>
        <dbReference type="Rhea" id="RHEA:11724"/>
        <dbReference type="Rhea" id="RHEA-COMP:10698"/>
        <dbReference type="Rhea" id="RHEA-COMP:10700"/>
        <dbReference type="ChEBI" id="CHEBI:15378"/>
        <dbReference type="ChEBI" id="CHEBI:17359"/>
        <dbReference type="ChEBI" id="CHEBI:29950"/>
        <dbReference type="ChEBI" id="CHEBI:50058"/>
        <dbReference type="ChEBI" id="CHEBI:58339"/>
        <dbReference type="ChEBI" id="CHEBI:58343"/>
        <dbReference type="EC" id="1.8.4.8"/>
    </reaction>
</comment>
<dbReference type="EC" id="1.8.4.8" evidence="4"/>
<comment type="caution">
    <text evidence="4">Lacks conserved residue(s) required for the propagation of feature annotation.</text>
</comment>
<dbReference type="InterPro" id="IPR011800">
    <property type="entry name" value="PAPS_reductase_CysH"/>
</dbReference>
<dbReference type="RefSeq" id="WP_136487937.1">
    <property type="nucleotide sequence ID" value="NZ_CP076643.1"/>
</dbReference>
<comment type="pathway">
    <text evidence="4">Sulfur metabolism; hydrogen sulfide biosynthesis; sulfite from sulfate: step 3/3.</text>
</comment>
<keyword evidence="2 4" id="KW-0963">Cytoplasm</keyword>
<dbReference type="PANTHER" id="PTHR46509">
    <property type="entry name" value="PHOSPHOADENOSINE PHOSPHOSULFATE REDUCTASE"/>
    <property type="match status" value="1"/>
</dbReference>
<dbReference type="NCBIfam" id="NF002537">
    <property type="entry name" value="PRK02090.1"/>
    <property type="match status" value="1"/>
</dbReference>
<feature type="domain" description="Phosphoadenosine phosphosulphate reductase" evidence="5">
    <location>
        <begin position="52"/>
        <end position="223"/>
    </location>
</feature>
<organism evidence="6 7">
    <name type="scientific">Vibrio ostreae</name>
    <dbReference type="NCBI Taxonomy" id="2841925"/>
    <lineage>
        <taxon>Bacteria</taxon>
        <taxon>Pseudomonadati</taxon>
        <taxon>Pseudomonadota</taxon>
        <taxon>Gammaproteobacteria</taxon>
        <taxon>Vibrionales</taxon>
        <taxon>Vibrionaceae</taxon>
        <taxon>Vibrio</taxon>
    </lineage>
</organism>
<dbReference type="Gene3D" id="3.40.50.620">
    <property type="entry name" value="HUPs"/>
    <property type="match status" value="1"/>
</dbReference>